<organism evidence="2">
    <name type="scientific">uncultured Solirubrobacteraceae bacterium</name>
    <dbReference type="NCBI Taxonomy" id="1162706"/>
    <lineage>
        <taxon>Bacteria</taxon>
        <taxon>Bacillati</taxon>
        <taxon>Actinomycetota</taxon>
        <taxon>Thermoleophilia</taxon>
        <taxon>Solirubrobacterales</taxon>
        <taxon>Solirubrobacteraceae</taxon>
        <taxon>environmental samples</taxon>
    </lineage>
</organism>
<protein>
    <submittedName>
        <fullName evidence="2">Uncharacterized protein YyaL</fullName>
    </submittedName>
</protein>
<evidence type="ECO:0000313" key="2">
    <source>
        <dbReference type="EMBL" id="CAA9534160.1"/>
    </source>
</evidence>
<feature type="region of interest" description="Disordered" evidence="1">
    <location>
        <begin position="53"/>
        <end position="103"/>
    </location>
</feature>
<gene>
    <name evidence="2" type="ORF">AVDCRST_MAG85-3943</name>
</gene>
<dbReference type="EMBL" id="CADCVT010000444">
    <property type="protein sequence ID" value="CAA9534160.1"/>
    <property type="molecule type" value="Genomic_DNA"/>
</dbReference>
<proteinExistence type="predicted"/>
<feature type="non-terminal residue" evidence="2">
    <location>
        <position position="180"/>
    </location>
</feature>
<feature type="region of interest" description="Disordered" evidence="1">
    <location>
        <begin position="132"/>
        <end position="180"/>
    </location>
</feature>
<feature type="compositionally biased region" description="Basic and acidic residues" evidence="1">
    <location>
        <begin position="54"/>
        <end position="79"/>
    </location>
</feature>
<feature type="compositionally biased region" description="Basic and acidic residues" evidence="1">
    <location>
        <begin position="143"/>
        <end position="153"/>
    </location>
</feature>
<feature type="compositionally biased region" description="Low complexity" evidence="1">
    <location>
        <begin position="18"/>
        <end position="41"/>
    </location>
</feature>
<evidence type="ECO:0000256" key="1">
    <source>
        <dbReference type="SAM" id="MobiDB-lite"/>
    </source>
</evidence>
<accession>A0A6J4TX88</accession>
<feature type="compositionally biased region" description="Low complexity" evidence="1">
    <location>
        <begin position="157"/>
        <end position="174"/>
    </location>
</feature>
<feature type="non-terminal residue" evidence="2">
    <location>
        <position position="1"/>
    </location>
</feature>
<sequence length="180" mass="19432">ERSRERNESLPPPAQGQPRRLAAVGRGGVAPRARGGQAAAGLDRLQRLPLVPRDGARVVRGRGDGRGDERPLRVREGRPRGAPRRRRALHGGRPGDDRSRRLAAQRVHHARAGAVLRRHVLPAAAARRHAELAAGAARRRRRVADQARRDHPGGRAHGPAAAGRRAAARVGGAARRPRAR</sequence>
<feature type="compositionally biased region" description="Basic residues" evidence="1">
    <location>
        <begin position="81"/>
        <end position="90"/>
    </location>
</feature>
<reference evidence="2" key="1">
    <citation type="submission" date="2020-02" db="EMBL/GenBank/DDBJ databases">
        <authorList>
            <person name="Meier V. D."/>
        </authorList>
    </citation>
    <scope>NUCLEOTIDE SEQUENCE</scope>
    <source>
        <strain evidence="2">AVDCRST_MAG85</strain>
    </source>
</reference>
<dbReference type="AlphaFoldDB" id="A0A6J4TX88"/>
<name>A0A6J4TX88_9ACTN</name>
<feature type="region of interest" description="Disordered" evidence="1">
    <location>
        <begin position="1"/>
        <end position="41"/>
    </location>
</feature>